<keyword evidence="5" id="KW-1185">Reference proteome</keyword>
<reference evidence="4" key="1">
    <citation type="submission" date="2006-12" db="EMBL/GenBank/DDBJ databases">
        <title>Complete sequence of Pyrobaculum islandicum DSM 4184.</title>
        <authorList>
            <person name="Copeland A."/>
            <person name="Lucas S."/>
            <person name="Lapidus A."/>
            <person name="Barry K."/>
            <person name="Detter J.C."/>
            <person name="Glavina del Rio T."/>
            <person name="Dalin E."/>
            <person name="Tice H."/>
            <person name="Pitluck S."/>
            <person name="Meincke L."/>
            <person name="Brettin T."/>
            <person name="Bruce D."/>
            <person name="Han C."/>
            <person name="Tapia R."/>
            <person name="Gilna P."/>
            <person name="Schmutz J."/>
            <person name="Larimer F."/>
            <person name="Land M."/>
            <person name="Hauser L."/>
            <person name="Kyrpides N."/>
            <person name="Mikhailova N."/>
            <person name="Cozen A.E."/>
            <person name="Fitz-Gibbon S.T."/>
            <person name="House C.H."/>
            <person name="Saltikov C."/>
            <person name="Lowe T."/>
            <person name="Richardson P."/>
        </authorList>
    </citation>
    <scope>NUCLEOTIDE SEQUENCE [LARGE SCALE GENOMIC DNA]</scope>
    <source>
        <strain evidence="4">DSM 4184</strain>
    </source>
</reference>
<evidence type="ECO:0000256" key="1">
    <source>
        <dbReference type="ARBA" id="ARBA00022980"/>
    </source>
</evidence>
<dbReference type="Proteomes" id="UP000002595">
    <property type="component" value="Chromosome"/>
</dbReference>
<dbReference type="SUPFAM" id="SSF54189">
    <property type="entry name" value="Ribosomal proteins S24e, L23 and L15e"/>
    <property type="match status" value="1"/>
</dbReference>
<evidence type="ECO:0000256" key="3">
    <source>
        <dbReference type="HAMAP-Rule" id="MF_00499"/>
    </source>
</evidence>
<comment type="similarity">
    <text evidence="3">Belongs to the eukaryotic ribosomal protein eL13 family.</text>
</comment>
<accession>A1RV33</accession>
<dbReference type="GO" id="GO:0006412">
    <property type="term" value="P:translation"/>
    <property type="evidence" value="ECO:0007669"/>
    <property type="project" value="UniProtKB-UniRule"/>
</dbReference>
<dbReference type="Pfam" id="PF01294">
    <property type="entry name" value="Ribosomal_L13e"/>
    <property type="match status" value="1"/>
</dbReference>
<dbReference type="RefSeq" id="WP_011763390.1">
    <property type="nucleotide sequence ID" value="NC_008701.1"/>
</dbReference>
<protein>
    <recommendedName>
        <fullName evidence="3">Large ribosomal subunit protein eL13</fullName>
    </recommendedName>
</protein>
<proteinExistence type="inferred from homology"/>
<dbReference type="KEGG" id="pis:Pisl_1663"/>
<evidence type="ECO:0000256" key="2">
    <source>
        <dbReference type="ARBA" id="ARBA00023274"/>
    </source>
</evidence>
<dbReference type="GO" id="GO:0003735">
    <property type="term" value="F:structural constituent of ribosome"/>
    <property type="evidence" value="ECO:0007669"/>
    <property type="project" value="InterPro"/>
</dbReference>
<dbReference type="STRING" id="384616.Pisl_1663"/>
<dbReference type="EMBL" id="CP000504">
    <property type="protein sequence ID" value="ABL88815.1"/>
    <property type="molecule type" value="Genomic_DNA"/>
</dbReference>
<dbReference type="GO" id="GO:0005840">
    <property type="term" value="C:ribosome"/>
    <property type="evidence" value="ECO:0007669"/>
    <property type="project" value="UniProtKB-KW"/>
</dbReference>
<keyword evidence="1 3" id="KW-0689">Ribosomal protein</keyword>
<dbReference type="InterPro" id="IPR001380">
    <property type="entry name" value="Ribosomal_eL13"/>
</dbReference>
<evidence type="ECO:0000313" key="5">
    <source>
        <dbReference type="Proteomes" id="UP000002595"/>
    </source>
</evidence>
<dbReference type="AlphaFoldDB" id="A1RV33"/>
<dbReference type="InterPro" id="IPR012678">
    <property type="entry name" value="Ribosomal_uL23/eL15/eS24_sf"/>
</dbReference>
<keyword evidence="2 3" id="KW-0687">Ribonucleoprotein</keyword>
<dbReference type="eggNOG" id="arCOG01013">
    <property type="taxonomic scope" value="Archaea"/>
</dbReference>
<evidence type="ECO:0000313" key="4">
    <source>
        <dbReference type="EMBL" id="ABL88815.1"/>
    </source>
</evidence>
<gene>
    <name evidence="3" type="primary">rpl13e</name>
    <name evidence="4" type="ordered locus">Pisl_1663</name>
</gene>
<dbReference type="OrthoDB" id="17872at2157"/>
<dbReference type="GeneID" id="4617414"/>
<dbReference type="HOGENOM" id="CLU_1674077_0_0_2"/>
<organism evidence="4 5">
    <name type="scientific">Pyrobaculum islandicum (strain DSM 4184 / JCM 9189 / GEO3)</name>
    <dbReference type="NCBI Taxonomy" id="384616"/>
    <lineage>
        <taxon>Archaea</taxon>
        <taxon>Thermoproteota</taxon>
        <taxon>Thermoprotei</taxon>
        <taxon>Thermoproteales</taxon>
        <taxon>Thermoproteaceae</taxon>
        <taxon>Pyrobaculum</taxon>
    </lineage>
</organism>
<dbReference type="HAMAP" id="MF_00499">
    <property type="entry name" value="Ribosomal_eL13"/>
    <property type="match status" value="1"/>
</dbReference>
<name>A1RV33_PYRIL</name>
<sequence>MSIVPKPLVKMPSRINAGGITKWRVGRGFSIGELKAVGLNIYQARILGIPVDERRRTEWLHNIETLRKWLIDILEGKAAPPEPTFPRTIRVKQKRGRAFRGLTSAGRRSRGLISTRFKETHNYKFKKKARERRLRKRHEATRGLGNLLRISRIINENKSK</sequence>
<dbReference type="GO" id="GO:1990904">
    <property type="term" value="C:ribonucleoprotein complex"/>
    <property type="evidence" value="ECO:0007669"/>
    <property type="project" value="UniProtKB-KW"/>
</dbReference>